<dbReference type="InterPro" id="IPR001296">
    <property type="entry name" value="Glyco_trans_1"/>
</dbReference>
<name>A0A0H3C6E6_CAUVN</name>
<organism evidence="2 3">
    <name type="scientific">Caulobacter vibrioides (strain NA1000 / CB15N)</name>
    <name type="common">Caulobacter crescentus</name>
    <dbReference type="NCBI Taxonomy" id="565050"/>
    <lineage>
        <taxon>Bacteria</taxon>
        <taxon>Pseudomonadati</taxon>
        <taxon>Pseudomonadota</taxon>
        <taxon>Alphaproteobacteria</taxon>
        <taxon>Caulobacterales</taxon>
        <taxon>Caulobacteraceae</taxon>
        <taxon>Caulobacter</taxon>
    </lineage>
</organism>
<keyword evidence="2" id="KW-0808">Transferase</keyword>
<dbReference type="RefSeq" id="WP_010918898.1">
    <property type="nucleotide sequence ID" value="NC_011916.1"/>
</dbReference>
<dbReference type="KEGG" id="ccs:CCNA_01066"/>
<dbReference type="AlphaFoldDB" id="A0A0H3C6E6"/>
<dbReference type="SUPFAM" id="SSF53756">
    <property type="entry name" value="UDP-Glycosyltransferase/glycogen phosphorylase"/>
    <property type="match status" value="1"/>
</dbReference>
<sequence>MKVLVVNNAAPFQRGGAEELADHLVRRLNATPGVQSELVRVPFTWEPAERLIEEMLISKGMRLYNVDRVIGLKFPAYLIPHHQKVLWLLHQFRQAYDLSEAGQSHLDFDDTGRAVKAAIRAADNACFAECRKIYCNSPVTQNRLMKFNGVASQVLYPPLNDGELFTGGEHGDYVFAGGRVAAGKRQHLLIEALALLPGSLRLVIAGPPENQAYADRLTKLVEDLDLKDRVELRFGFHPREDIARWANGALICAYLPFDEDSVGYVTMEAFAAGKAVLTVTDSGGLLEIVSADTGAVAEPTPQALAEALDRLTSDKARAISLGDAARRLWRDKNVTWEETVRRLLD</sequence>
<evidence type="ECO:0000313" key="2">
    <source>
        <dbReference type="EMBL" id="ACL94531.1"/>
    </source>
</evidence>
<proteinExistence type="predicted"/>
<dbReference type="PANTHER" id="PTHR12526:SF635">
    <property type="entry name" value="GLYCOSYL TRANSFERASE GROUP 1"/>
    <property type="match status" value="1"/>
</dbReference>
<feature type="domain" description="Glycosyl transferase family 1" evidence="1">
    <location>
        <begin position="174"/>
        <end position="327"/>
    </location>
</feature>
<keyword evidence="2" id="KW-0328">Glycosyltransferase</keyword>
<protein>
    <submittedName>
        <fullName evidence="2">Glycosyltransferase</fullName>
        <ecNumber evidence="2">2.4.1.-</ecNumber>
    </submittedName>
</protein>
<dbReference type="GO" id="GO:0016757">
    <property type="term" value="F:glycosyltransferase activity"/>
    <property type="evidence" value="ECO:0007669"/>
    <property type="project" value="UniProtKB-KW"/>
</dbReference>
<dbReference type="RefSeq" id="YP_002516439.1">
    <property type="nucleotide sequence ID" value="NC_011916.1"/>
</dbReference>
<dbReference type="EMBL" id="CP001340">
    <property type="protein sequence ID" value="ACL94531.1"/>
    <property type="molecule type" value="Genomic_DNA"/>
</dbReference>
<accession>A0A0H3C6E6</accession>
<dbReference type="PhylomeDB" id="A0A0H3C6E6"/>
<evidence type="ECO:0000313" key="3">
    <source>
        <dbReference type="Proteomes" id="UP000001364"/>
    </source>
</evidence>
<dbReference type="EC" id="2.4.1.-" evidence="2"/>
<dbReference type="HOGENOM" id="CLU_796569_0_0_5"/>
<evidence type="ECO:0000259" key="1">
    <source>
        <dbReference type="Pfam" id="PF00534"/>
    </source>
</evidence>
<dbReference type="GeneID" id="7329816"/>
<keyword evidence="3" id="KW-1185">Reference proteome</keyword>
<dbReference type="SMR" id="A0A0H3C6E6"/>
<dbReference type="PANTHER" id="PTHR12526">
    <property type="entry name" value="GLYCOSYLTRANSFERASE"/>
    <property type="match status" value="1"/>
</dbReference>
<reference evidence="2 3" key="1">
    <citation type="journal article" date="2010" name="J. Bacteriol.">
        <title>The genetic basis of laboratory adaptation in Caulobacter crescentus.</title>
        <authorList>
            <person name="Marks M.E."/>
            <person name="Castro-Rojas C.M."/>
            <person name="Teiling C."/>
            <person name="Du L."/>
            <person name="Kapatral V."/>
            <person name="Walunas T.L."/>
            <person name="Crosson S."/>
        </authorList>
    </citation>
    <scope>NUCLEOTIDE SEQUENCE [LARGE SCALE GENOMIC DNA]</scope>
    <source>
        <strain evidence="3">NA1000 / CB15N</strain>
    </source>
</reference>
<dbReference type="CDD" id="cd03801">
    <property type="entry name" value="GT4_PimA-like"/>
    <property type="match status" value="1"/>
</dbReference>
<gene>
    <name evidence="2" type="ordered locus">CCNA_01066</name>
</gene>
<dbReference type="OrthoDB" id="9801573at2"/>
<dbReference type="Gene3D" id="3.40.50.2000">
    <property type="entry name" value="Glycogen Phosphorylase B"/>
    <property type="match status" value="1"/>
</dbReference>
<dbReference type="PATRIC" id="fig|565050.3.peg.1049"/>
<dbReference type="Proteomes" id="UP000001364">
    <property type="component" value="Chromosome"/>
</dbReference>
<dbReference type="Pfam" id="PF00534">
    <property type="entry name" value="Glycos_transf_1"/>
    <property type="match status" value="1"/>
</dbReference>